<evidence type="ECO:0000256" key="2">
    <source>
        <dbReference type="ARBA" id="ARBA00004718"/>
    </source>
</evidence>
<dbReference type="Gene3D" id="3.50.50.80">
    <property type="entry name" value="Ubiquitin-activating enzyme E1, inactive adenylation domain, subdomain 1"/>
    <property type="match status" value="1"/>
</dbReference>
<feature type="region of interest" description="Disordered" evidence="16">
    <location>
        <begin position="547"/>
        <end position="604"/>
    </location>
</feature>
<evidence type="ECO:0000259" key="17">
    <source>
        <dbReference type="Pfam" id="PF00899"/>
    </source>
</evidence>
<dbReference type="OrthoDB" id="10255449at2759"/>
<comment type="caution">
    <text evidence="20">The sequence shown here is derived from an EMBL/GenBank/DDBJ whole genome shotgun (WGS) entry which is preliminary data.</text>
</comment>
<dbReference type="InterPro" id="IPR042449">
    <property type="entry name" value="Ub-E1_IAD_1"/>
</dbReference>
<dbReference type="FunFam" id="3.50.50.80:FF:000002">
    <property type="entry name" value="SUMO-activating enzyme subunit 2"/>
    <property type="match status" value="1"/>
</dbReference>
<keyword evidence="4" id="KW-0808">Transferase</keyword>
<dbReference type="SUPFAM" id="SSF69572">
    <property type="entry name" value="Activating enzymes of the ubiquitin-like proteins"/>
    <property type="match status" value="1"/>
</dbReference>
<evidence type="ECO:0000256" key="6">
    <source>
        <dbReference type="ARBA" id="ARBA00022741"/>
    </source>
</evidence>
<dbReference type="GO" id="GO:0031510">
    <property type="term" value="C:SUMO activating enzyme complex"/>
    <property type="evidence" value="ECO:0007669"/>
    <property type="project" value="UniProtKB-UniRule"/>
</dbReference>
<evidence type="ECO:0000256" key="4">
    <source>
        <dbReference type="ARBA" id="ARBA00022679"/>
    </source>
</evidence>
<dbReference type="Pfam" id="PF14732">
    <property type="entry name" value="UAE_UbL"/>
    <property type="match status" value="1"/>
</dbReference>
<feature type="domain" description="Ubiquitin/SUMO-activating enzyme ubiquitin-like" evidence="19">
    <location>
        <begin position="441"/>
        <end position="531"/>
    </location>
</feature>
<evidence type="ECO:0000256" key="8">
    <source>
        <dbReference type="ARBA" id="ARBA00022833"/>
    </source>
</evidence>
<dbReference type="GO" id="GO:0005737">
    <property type="term" value="C:cytoplasm"/>
    <property type="evidence" value="ECO:0007669"/>
    <property type="project" value="TreeGrafter"/>
</dbReference>
<feature type="binding site" evidence="14">
    <location>
        <position position="171"/>
    </location>
    <ligand>
        <name>Zn(2+)</name>
        <dbReference type="ChEBI" id="CHEBI:29105"/>
    </ligand>
</feature>
<keyword evidence="6 11" id="KW-0547">Nucleotide-binding</keyword>
<dbReference type="PANTHER" id="PTHR10953:SF5">
    <property type="entry name" value="SUMO-ACTIVATING ENZYME SUBUNIT 2"/>
    <property type="match status" value="1"/>
</dbReference>
<dbReference type="InterPro" id="IPR035985">
    <property type="entry name" value="Ubiquitin-activating_enz"/>
</dbReference>
<evidence type="ECO:0000256" key="13">
    <source>
        <dbReference type="PIRSR" id="PIRSR039133-2"/>
    </source>
</evidence>
<feature type="binding site" evidence="14">
    <location>
        <position position="168"/>
    </location>
    <ligand>
        <name>Zn(2+)</name>
        <dbReference type="ChEBI" id="CHEBI:29105"/>
    </ligand>
</feature>
<feature type="binding site" evidence="13">
    <location>
        <begin position="66"/>
        <end position="69"/>
    </location>
    <ligand>
        <name>ATP</name>
        <dbReference type="ChEBI" id="CHEBI:30616"/>
    </ligand>
</feature>
<feature type="binding site" evidence="13">
    <location>
        <begin position="127"/>
        <end position="132"/>
    </location>
    <ligand>
        <name>ATP</name>
        <dbReference type="ChEBI" id="CHEBI:30616"/>
    </ligand>
</feature>
<proteinExistence type="inferred from homology"/>
<dbReference type="Proteomes" id="UP000241769">
    <property type="component" value="Unassembled WGS sequence"/>
</dbReference>
<feature type="binding site" evidence="13">
    <location>
        <begin position="34"/>
        <end position="39"/>
    </location>
    <ligand>
        <name>ATP</name>
        <dbReference type="ChEBI" id="CHEBI:30616"/>
    </ligand>
</feature>
<keyword evidence="15" id="KW-0175">Coiled coil</keyword>
<evidence type="ECO:0000256" key="1">
    <source>
        <dbReference type="ARBA" id="ARBA00004123"/>
    </source>
</evidence>
<protein>
    <recommendedName>
        <fullName evidence="11">SUMO-activating enzyme subunit</fullName>
    </recommendedName>
</protein>
<dbReference type="FunCoup" id="A0A2P6NIT5">
    <property type="interactions" value="1255"/>
</dbReference>
<dbReference type="InterPro" id="IPR045886">
    <property type="entry name" value="ThiF/MoeB/HesA"/>
</dbReference>
<evidence type="ECO:0000259" key="18">
    <source>
        <dbReference type="Pfam" id="PF10585"/>
    </source>
</evidence>
<feature type="active site" description="Glycyl thioester intermediate" evidence="12">
    <location>
        <position position="183"/>
    </location>
</feature>
<name>A0A2P6NIT5_9EUKA</name>
<evidence type="ECO:0000256" key="15">
    <source>
        <dbReference type="SAM" id="Coils"/>
    </source>
</evidence>
<comment type="pathway">
    <text evidence="2 11">Protein modification; protein sumoylation.</text>
</comment>
<gene>
    <name evidence="20" type="ORF">PROFUN_08888</name>
</gene>
<dbReference type="InterPro" id="IPR030661">
    <property type="entry name" value="Uba2"/>
</dbReference>
<evidence type="ECO:0000256" key="14">
    <source>
        <dbReference type="PIRSR" id="PIRSR039133-3"/>
    </source>
</evidence>
<dbReference type="GO" id="GO:0019948">
    <property type="term" value="F:SUMO activating enzyme activity"/>
    <property type="evidence" value="ECO:0007669"/>
    <property type="project" value="UniProtKB-UniRule"/>
</dbReference>
<evidence type="ECO:0000256" key="5">
    <source>
        <dbReference type="ARBA" id="ARBA00022723"/>
    </source>
</evidence>
<dbReference type="GO" id="GO:0016925">
    <property type="term" value="P:protein sumoylation"/>
    <property type="evidence" value="ECO:0007669"/>
    <property type="project" value="UniProtKB-UniRule"/>
</dbReference>
<evidence type="ECO:0000259" key="19">
    <source>
        <dbReference type="Pfam" id="PF14732"/>
    </source>
</evidence>
<dbReference type="FunFam" id="3.40.50.720:FF:000618">
    <property type="entry name" value="SUMO-activating enzyme subunit 2"/>
    <property type="match status" value="1"/>
</dbReference>
<dbReference type="InterPro" id="IPR000594">
    <property type="entry name" value="ThiF_NAD_FAD-bd"/>
</dbReference>
<feature type="binding site" evidence="13">
    <location>
        <position position="58"/>
    </location>
    <ligand>
        <name>ATP</name>
        <dbReference type="ChEBI" id="CHEBI:30616"/>
    </ligand>
</feature>
<feature type="domain" description="THIF-type NAD/FAD binding fold" evidence="17">
    <location>
        <begin position="15"/>
        <end position="431"/>
    </location>
</feature>
<evidence type="ECO:0000256" key="3">
    <source>
        <dbReference type="ARBA" id="ARBA00005673"/>
    </source>
</evidence>
<dbReference type="InParanoid" id="A0A2P6NIT5"/>
<dbReference type="STRING" id="1890364.A0A2P6NIT5"/>
<keyword evidence="7 11" id="KW-0833">Ubl conjugation pathway</keyword>
<comment type="subcellular location">
    <subcellularLocation>
        <location evidence="1">Nucleus</location>
    </subcellularLocation>
</comment>
<organism evidence="20 21">
    <name type="scientific">Planoprotostelium fungivorum</name>
    <dbReference type="NCBI Taxonomy" id="1890364"/>
    <lineage>
        <taxon>Eukaryota</taxon>
        <taxon>Amoebozoa</taxon>
        <taxon>Evosea</taxon>
        <taxon>Variosea</taxon>
        <taxon>Cavosteliida</taxon>
        <taxon>Cavosteliaceae</taxon>
        <taxon>Planoprotostelium</taxon>
    </lineage>
</organism>
<feature type="domain" description="Ubiquitin-activating enzyme SCCH" evidence="18">
    <location>
        <begin position="302"/>
        <end position="368"/>
    </location>
</feature>
<keyword evidence="9 11" id="KW-0067">ATP-binding</keyword>
<evidence type="ECO:0000256" key="12">
    <source>
        <dbReference type="PIRSR" id="PIRSR039133-1"/>
    </source>
</evidence>
<feature type="compositionally biased region" description="Basic and acidic residues" evidence="16">
    <location>
        <begin position="553"/>
        <end position="562"/>
    </location>
</feature>
<feature type="binding site" evidence="13">
    <location>
        <position position="82"/>
    </location>
    <ligand>
        <name>ATP</name>
        <dbReference type="ChEBI" id="CHEBI:30616"/>
    </ligand>
</feature>
<keyword evidence="21" id="KW-1185">Reference proteome</keyword>
<dbReference type="InterPro" id="IPR019572">
    <property type="entry name" value="UBA_E1_SCCH"/>
</dbReference>
<evidence type="ECO:0000313" key="20">
    <source>
        <dbReference type="EMBL" id="PRP83857.1"/>
    </source>
</evidence>
<dbReference type="Pfam" id="PF10585">
    <property type="entry name" value="UBA_E1_SCCH"/>
    <property type="match status" value="1"/>
</dbReference>
<evidence type="ECO:0000256" key="10">
    <source>
        <dbReference type="ARBA" id="ARBA00023242"/>
    </source>
</evidence>
<dbReference type="UniPathway" id="UPA00886"/>
<sequence>MAASGTNRRYEHLVASLGNELFEAIRSAKILMVGAGGIGCELLKNLVLTGFHDIEIIDIDTIDLSNLNRQFLFQRKHIGMPKSQVAKESALRFNPDANILAHHGNIKDSKYGPEFFKKFTLVMNALDNIDARRHVNRLCIATETPLIESATEGYLGQIQVIKRGVMECYECQPKPAPKTYAYCTIRSSPTKPIHCIIWAKEEFLTHFGDQERVVNQEQEEEITDEEVKAEEAKIEAIKEKSFSEYLFRKLFYLEIYKKIRIAQLTKKDLWPGRETPVPIMLDQLHLYSNGTNDSTNSVESLPDQQIMSLKQNADLFIDSVNRLVERRSKTGAMDFDKDDDDALNFVTAASNLRSHIFTIPVQSRFSIKSLAGNIIPAIATTNAVIAGLIVVESFKILRNSIEKCRTVVLQKKPSAGRLLLSCASEKPNPDCYVCSSHFVTLECDTDLMTLGVLVEGILRGRLGMNEPSITVDSDILFESGEDLDEEEVKRMKLQSAKKLSECRIVNGTIIEIDDISQNFQLKISIVHKNNFAEEGQTFNIVGKATPLPTATKTKGEDKLDEKAQDDDEVMIVDAPAVPPPAPSKKRKAQFEEKDAKKSKVVSLD</sequence>
<dbReference type="InterPro" id="IPR028077">
    <property type="entry name" value="UAE_UbL_dom"/>
</dbReference>
<feature type="binding site" evidence="14">
    <location>
        <position position="431"/>
    </location>
    <ligand>
        <name>Zn(2+)</name>
        <dbReference type="ChEBI" id="CHEBI:29105"/>
    </ligand>
</feature>
<feature type="compositionally biased region" description="Basic and acidic residues" evidence="16">
    <location>
        <begin position="588"/>
        <end position="597"/>
    </location>
</feature>
<dbReference type="GO" id="GO:0046872">
    <property type="term" value="F:metal ion binding"/>
    <property type="evidence" value="ECO:0007669"/>
    <property type="project" value="UniProtKB-KW"/>
</dbReference>
<evidence type="ECO:0000256" key="9">
    <source>
        <dbReference type="ARBA" id="ARBA00022840"/>
    </source>
</evidence>
<evidence type="ECO:0000256" key="16">
    <source>
        <dbReference type="SAM" id="MobiDB-lite"/>
    </source>
</evidence>
<feature type="coiled-coil region" evidence="15">
    <location>
        <begin position="213"/>
        <end position="240"/>
    </location>
</feature>
<dbReference type="PANTHER" id="PTHR10953">
    <property type="entry name" value="UBIQUITIN-ACTIVATING ENZYME E1"/>
    <property type="match status" value="1"/>
</dbReference>
<keyword evidence="5 11" id="KW-0479">Metal-binding</keyword>
<dbReference type="GO" id="GO:0005524">
    <property type="term" value="F:ATP binding"/>
    <property type="evidence" value="ECO:0007669"/>
    <property type="project" value="UniProtKB-UniRule"/>
</dbReference>
<dbReference type="Gene3D" id="3.10.290.20">
    <property type="entry name" value="Ubiquitin-like 2 activating enzyme e1b. Chain: B, domain 3"/>
    <property type="match status" value="1"/>
</dbReference>
<evidence type="ECO:0000313" key="21">
    <source>
        <dbReference type="Proteomes" id="UP000241769"/>
    </source>
</evidence>
<dbReference type="PIRSF" id="PIRSF039133">
    <property type="entry name" value="SUMO_E1B"/>
    <property type="match status" value="1"/>
</dbReference>
<dbReference type="AlphaFoldDB" id="A0A2P6NIT5"/>
<comment type="similarity">
    <text evidence="3 11">Belongs to the ubiquitin-activating E1 family.</text>
</comment>
<dbReference type="Gene3D" id="1.10.10.520">
    <property type="entry name" value="Ubiquitin activating enzymes (Uba3). Chain: B, domain 2"/>
    <property type="match status" value="1"/>
</dbReference>
<comment type="subunit">
    <text evidence="11">Heterodimer.</text>
</comment>
<dbReference type="InterPro" id="IPR023318">
    <property type="entry name" value="Ub_act_enz_dom_a_sf"/>
</dbReference>
<reference evidence="20 21" key="1">
    <citation type="journal article" date="2018" name="Genome Biol. Evol.">
        <title>Multiple Roots of Fruiting Body Formation in Amoebozoa.</title>
        <authorList>
            <person name="Hillmann F."/>
            <person name="Forbes G."/>
            <person name="Novohradska S."/>
            <person name="Ferling I."/>
            <person name="Riege K."/>
            <person name="Groth M."/>
            <person name="Westermann M."/>
            <person name="Marz M."/>
            <person name="Spaller T."/>
            <person name="Winckler T."/>
            <person name="Schaap P."/>
            <person name="Glockner G."/>
        </authorList>
    </citation>
    <scope>NUCLEOTIDE SEQUENCE [LARGE SCALE GENOMIC DNA]</scope>
    <source>
        <strain evidence="20 21">Jena</strain>
    </source>
</reference>
<dbReference type="Pfam" id="PF00899">
    <property type="entry name" value="ThiF"/>
    <property type="match status" value="1"/>
</dbReference>
<dbReference type="GO" id="GO:0016740">
    <property type="term" value="F:transferase activity"/>
    <property type="evidence" value="ECO:0007669"/>
    <property type="project" value="UniProtKB-KW"/>
</dbReference>
<feature type="binding site" evidence="14">
    <location>
        <position position="434"/>
    </location>
    <ligand>
        <name>Zn(2+)</name>
        <dbReference type="ChEBI" id="CHEBI:29105"/>
    </ligand>
</feature>
<keyword evidence="10" id="KW-0539">Nucleus</keyword>
<keyword evidence="8 11" id="KW-0862">Zinc</keyword>
<evidence type="ECO:0000256" key="7">
    <source>
        <dbReference type="ARBA" id="ARBA00022786"/>
    </source>
</evidence>
<dbReference type="EMBL" id="MDYQ01000074">
    <property type="protein sequence ID" value="PRP83857.1"/>
    <property type="molecule type" value="Genomic_DNA"/>
</dbReference>
<accession>A0A2P6NIT5</accession>
<evidence type="ECO:0000256" key="11">
    <source>
        <dbReference type="PIRNR" id="PIRNR039133"/>
    </source>
</evidence>